<dbReference type="Proteomes" id="UP000243579">
    <property type="component" value="Unassembled WGS sequence"/>
</dbReference>
<protein>
    <submittedName>
        <fullName evidence="2">Uncharacterized protein</fullName>
    </submittedName>
</protein>
<proteinExistence type="predicted"/>
<sequence length="253" mass="27894">MTAYLIRSYPVLRNMSAQAPIVSAMGRAMIHLGLGAERLVAWATHICAAPSSSIDSPSSESRTDAAVVRGLVKAQEQLLARIRQLEQTLDSNTRAQKATKSAPHVTRVDAGKQAATKQRRKTSLADHWYMWYASQPPLWLASIDRQSKATTRSVVSFMRLFAEDGYILDPSSSTYRSSVTDLGTMLESKAIAYLKAAGIHAVSGGTVEKALRRFHKEGALDSRIVGFERLQAQGRIHDPSPPSTFMKQNHKRM</sequence>
<dbReference type="AlphaFoldDB" id="A0A1V9YCI6"/>
<gene>
    <name evidence="2" type="ORF">ACHHYP_20744</name>
</gene>
<dbReference type="OrthoDB" id="112166at2759"/>
<comment type="caution">
    <text evidence="2">The sequence shown here is derived from an EMBL/GenBank/DDBJ whole genome shotgun (WGS) entry which is preliminary data.</text>
</comment>
<evidence type="ECO:0000256" key="1">
    <source>
        <dbReference type="SAM" id="MobiDB-lite"/>
    </source>
</evidence>
<evidence type="ECO:0000313" key="3">
    <source>
        <dbReference type="Proteomes" id="UP000243579"/>
    </source>
</evidence>
<feature type="region of interest" description="Disordered" evidence="1">
    <location>
        <begin position="91"/>
        <end position="117"/>
    </location>
</feature>
<organism evidence="2 3">
    <name type="scientific">Achlya hypogyna</name>
    <name type="common">Oomycete</name>
    <name type="synonym">Protoachlya hypogyna</name>
    <dbReference type="NCBI Taxonomy" id="1202772"/>
    <lineage>
        <taxon>Eukaryota</taxon>
        <taxon>Sar</taxon>
        <taxon>Stramenopiles</taxon>
        <taxon>Oomycota</taxon>
        <taxon>Saprolegniomycetes</taxon>
        <taxon>Saprolegniales</taxon>
        <taxon>Achlyaceae</taxon>
        <taxon>Achlya</taxon>
    </lineage>
</organism>
<accession>A0A1V9YCI6</accession>
<evidence type="ECO:0000313" key="2">
    <source>
        <dbReference type="EMBL" id="OQR83397.1"/>
    </source>
</evidence>
<name>A0A1V9YCI6_ACHHY</name>
<dbReference type="STRING" id="1202772.A0A1V9YCI6"/>
<keyword evidence="3" id="KW-1185">Reference proteome</keyword>
<reference evidence="2 3" key="1">
    <citation type="journal article" date="2014" name="Genome Biol. Evol.">
        <title>The secreted proteins of Achlya hypogyna and Thraustotheca clavata identify the ancestral oomycete secretome and reveal gene acquisitions by horizontal gene transfer.</title>
        <authorList>
            <person name="Misner I."/>
            <person name="Blouin N."/>
            <person name="Leonard G."/>
            <person name="Richards T.A."/>
            <person name="Lane C.E."/>
        </authorList>
    </citation>
    <scope>NUCLEOTIDE SEQUENCE [LARGE SCALE GENOMIC DNA]</scope>
    <source>
        <strain evidence="2 3">ATCC 48635</strain>
    </source>
</reference>
<dbReference type="EMBL" id="JNBR01002193">
    <property type="protein sequence ID" value="OQR83397.1"/>
    <property type="molecule type" value="Genomic_DNA"/>
</dbReference>